<feature type="transmembrane region" description="Helical" evidence="10">
    <location>
        <begin position="82"/>
        <end position="104"/>
    </location>
</feature>
<keyword evidence="5 10" id="KW-0812">Transmembrane</keyword>
<comment type="similarity">
    <text evidence="9">Belongs to the binding-protein-dependent transport system permease family. LivHM subfamily.</text>
</comment>
<keyword evidence="7 10" id="KW-1133">Transmembrane helix</keyword>
<evidence type="ECO:0000256" key="4">
    <source>
        <dbReference type="ARBA" id="ARBA00022519"/>
    </source>
</evidence>
<evidence type="ECO:0000256" key="10">
    <source>
        <dbReference type="SAM" id="Phobius"/>
    </source>
</evidence>
<feature type="transmembrane region" description="Helical" evidence="10">
    <location>
        <begin position="59"/>
        <end position="76"/>
    </location>
</feature>
<keyword evidence="3" id="KW-1003">Cell membrane</keyword>
<dbReference type="GO" id="GO:0005304">
    <property type="term" value="F:L-valine transmembrane transporter activity"/>
    <property type="evidence" value="ECO:0007669"/>
    <property type="project" value="TreeGrafter"/>
</dbReference>
<evidence type="ECO:0000256" key="7">
    <source>
        <dbReference type="ARBA" id="ARBA00022989"/>
    </source>
</evidence>
<dbReference type="GO" id="GO:0005886">
    <property type="term" value="C:plasma membrane"/>
    <property type="evidence" value="ECO:0007669"/>
    <property type="project" value="UniProtKB-SubCell"/>
</dbReference>
<dbReference type="PANTHER" id="PTHR11795:SF371">
    <property type="entry name" value="HIGH-AFFINITY BRANCHED-CHAIN AMINO ACID TRANSPORT SYSTEM PERMEASE PROTEIN LIVH"/>
    <property type="match status" value="1"/>
</dbReference>
<keyword evidence="6" id="KW-0029">Amino-acid transport</keyword>
<feature type="transmembrane region" description="Helical" evidence="10">
    <location>
        <begin position="161"/>
        <end position="185"/>
    </location>
</feature>
<dbReference type="GO" id="GO:0015808">
    <property type="term" value="P:L-alanine transport"/>
    <property type="evidence" value="ECO:0007669"/>
    <property type="project" value="TreeGrafter"/>
</dbReference>
<protein>
    <submittedName>
        <fullName evidence="11">Leucine/isoleucine/valine transporter subunit membrane component of ABC superfamily</fullName>
    </submittedName>
</protein>
<proteinExistence type="inferred from homology"/>
<accession>A0A7U7GE36</accession>
<evidence type="ECO:0000256" key="9">
    <source>
        <dbReference type="ARBA" id="ARBA00037998"/>
    </source>
</evidence>
<keyword evidence="8 10" id="KW-0472">Membrane</keyword>
<comment type="subcellular location">
    <subcellularLocation>
        <location evidence="1">Cell inner membrane</location>
        <topology evidence="1">Multi-pass membrane protein</topology>
    </subcellularLocation>
</comment>
<dbReference type="GO" id="GO:0015190">
    <property type="term" value="F:L-leucine transmembrane transporter activity"/>
    <property type="evidence" value="ECO:0007669"/>
    <property type="project" value="TreeGrafter"/>
</dbReference>
<gene>
    <name evidence="11" type="primary">livH</name>
    <name evidence="11" type="ORF">BN874_530023</name>
</gene>
<evidence type="ECO:0000256" key="1">
    <source>
        <dbReference type="ARBA" id="ARBA00004429"/>
    </source>
</evidence>
<dbReference type="AlphaFoldDB" id="A0A7U7GE36"/>
<feature type="transmembrane region" description="Helical" evidence="10">
    <location>
        <begin position="29"/>
        <end position="52"/>
    </location>
</feature>
<comment type="caution">
    <text evidence="11">The sequence shown here is derived from an EMBL/GenBank/DDBJ whole genome shotgun (WGS) entry which is preliminary data.</text>
</comment>
<feature type="transmembrane region" description="Helical" evidence="10">
    <location>
        <begin position="214"/>
        <end position="237"/>
    </location>
</feature>
<dbReference type="Proteomes" id="UP000019184">
    <property type="component" value="Unassembled WGS sequence"/>
</dbReference>
<keyword evidence="2" id="KW-0813">Transport</keyword>
<dbReference type="InterPro" id="IPR052157">
    <property type="entry name" value="BCAA_transport_permease"/>
</dbReference>
<keyword evidence="4" id="KW-0997">Cell inner membrane</keyword>
<dbReference type="PANTHER" id="PTHR11795">
    <property type="entry name" value="BRANCHED-CHAIN AMINO ACID TRANSPORT SYSTEM PERMEASE PROTEIN LIVH"/>
    <property type="match status" value="1"/>
</dbReference>
<dbReference type="InterPro" id="IPR001851">
    <property type="entry name" value="ABC_transp_permease"/>
</dbReference>
<evidence type="ECO:0000256" key="6">
    <source>
        <dbReference type="ARBA" id="ARBA00022970"/>
    </source>
</evidence>
<dbReference type="Pfam" id="PF02653">
    <property type="entry name" value="BPD_transp_2"/>
    <property type="match status" value="1"/>
</dbReference>
<evidence type="ECO:0000256" key="2">
    <source>
        <dbReference type="ARBA" id="ARBA00022448"/>
    </source>
</evidence>
<dbReference type="EMBL" id="CBTK010000269">
    <property type="protein sequence ID" value="CDH46594.1"/>
    <property type="molecule type" value="Genomic_DNA"/>
</dbReference>
<organism evidence="11 12">
    <name type="scientific">Candidatus Contendobacter odensis Run_B_J11</name>
    <dbReference type="NCBI Taxonomy" id="1400861"/>
    <lineage>
        <taxon>Bacteria</taxon>
        <taxon>Pseudomonadati</taxon>
        <taxon>Pseudomonadota</taxon>
        <taxon>Gammaproteobacteria</taxon>
        <taxon>Candidatus Competibacteraceae</taxon>
        <taxon>Candidatus Contendibacter</taxon>
    </lineage>
</organism>
<evidence type="ECO:0000256" key="3">
    <source>
        <dbReference type="ARBA" id="ARBA00022475"/>
    </source>
</evidence>
<sequence>MQATRCSFSFSLKFDNLVEEFLQQLTNGLAVGGIYALIALGYTMVYGVLKLINFAHGDLFTYGAYLGLTLLTSLALTDRLGFALGVLVLVLMVMGLVAVLGAILERAAYRPLRESPRLSAVVSALGASIFLQNTLMLIYGARFQVYPDDVLPHTTLDLFGFYIPLMRVLIVLASVLMMIALYLFIQKTRIGAAIRAAAIDQGAARLMGIDVNRVILLVFLLGPALGGVAGLMVGLYYGQINFTMGWVYGMKAFTAAILGGIGNIPGAMVGGLLLGVIEAMGAAYLSIAWKDAIAFFVLILILIVRPTGLLGERVADKI</sequence>
<dbReference type="GO" id="GO:0015192">
    <property type="term" value="F:L-phenylalanine transmembrane transporter activity"/>
    <property type="evidence" value="ECO:0007669"/>
    <property type="project" value="TreeGrafter"/>
</dbReference>
<evidence type="ECO:0000313" key="12">
    <source>
        <dbReference type="Proteomes" id="UP000019184"/>
    </source>
</evidence>
<evidence type="ECO:0000313" key="11">
    <source>
        <dbReference type="EMBL" id="CDH46594.1"/>
    </source>
</evidence>
<evidence type="ECO:0000256" key="8">
    <source>
        <dbReference type="ARBA" id="ARBA00023136"/>
    </source>
</evidence>
<reference evidence="11 12" key="1">
    <citation type="journal article" date="2014" name="ISME J.">
        <title>Candidatus Competibacter-lineage genomes retrieved from metagenomes reveal functional metabolic diversity.</title>
        <authorList>
            <person name="McIlroy S.J."/>
            <person name="Albertsen M."/>
            <person name="Andresen E.K."/>
            <person name="Saunders A.M."/>
            <person name="Kristiansen R."/>
            <person name="Stokholm-Bjerregaard M."/>
            <person name="Nielsen K.L."/>
            <person name="Nielsen P.H."/>
        </authorList>
    </citation>
    <scope>NUCLEOTIDE SEQUENCE [LARGE SCALE GENOMIC DNA]</scope>
    <source>
        <strain evidence="11 12">Run_B_J11</strain>
    </source>
</reference>
<dbReference type="CDD" id="cd06582">
    <property type="entry name" value="TM_PBP1_LivH_like"/>
    <property type="match status" value="1"/>
</dbReference>
<dbReference type="GO" id="GO:0042941">
    <property type="term" value="P:D-alanine transmembrane transport"/>
    <property type="evidence" value="ECO:0007669"/>
    <property type="project" value="TreeGrafter"/>
</dbReference>
<evidence type="ECO:0000256" key="5">
    <source>
        <dbReference type="ARBA" id="ARBA00022692"/>
    </source>
</evidence>
<name>A0A7U7GE36_9GAMM</name>
<dbReference type="GO" id="GO:1903806">
    <property type="term" value="P:L-isoleucine import across plasma membrane"/>
    <property type="evidence" value="ECO:0007669"/>
    <property type="project" value="TreeGrafter"/>
</dbReference>
<feature type="transmembrane region" description="Helical" evidence="10">
    <location>
        <begin position="116"/>
        <end position="141"/>
    </location>
</feature>
<keyword evidence="12" id="KW-1185">Reference proteome</keyword>
<dbReference type="GO" id="GO:0015188">
    <property type="term" value="F:L-isoleucine transmembrane transporter activity"/>
    <property type="evidence" value="ECO:0007669"/>
    <property type="project" value="TreeGrafter"/>
</dbReference>